<dbReference type="NCBIfam" id="NF002869">
    <property type="entry name" value="PRK03187.1"/>
    <property type="match status" value="1"/>
</dbReference>
<dbReference type="Pfam" id="PF20085">
    <property type="entry name" value="TGL"/>
    <property type="match status" value="1"/>
</dbReference>
<dbReference type="GO" id="GO:0003810">
    <property type="term" value="F:protein-glutamine gamma-glutamyltransferase activity"/>
    <property type="evidence" value="ECO:0007669"/>
    <property type="project" value="UniProtKB-EC"/>
</dbReference>
<dbReference type="HAMAP" id="MF_00727">
    <property type="entry name" value="Tgl"/>
    <property type="match status" value="1"/>
</dbReference>
<protein>
    <submittedName>
        <fullName evidence="3">Protein-glutamine gamma-glutamyltransferase</fullName>
        <ecNumber evidence="3">2.3.2.13</ecNumber>
    </submittedName>
</protein>
<accession>A0ABU5ZED9</accession>
<dbReference type="EMBL" id="JAYJLD010000004">
    <property type="protein sequence ID" value="MEB3100872.1"/>
    <property type="molecule type" value="Genomic_DNA"/>
</dbReference>
<evidence type="ECO:0000313" key="3">
    <source>
        <dbReference type="EMBL" id="MEB3100872.1"/>
    </source>
</evidence>
<organism evidence="3 4">
    <name type="scientific">Ferviditalea candida</name>
    <dbReference type="NCBI Taxonomy" id="3108399"/>
    <lineage>
        <taxon>Bacteria</taxon>
        <taxon>Bacillati</taxon>
        <taxon>Bacillota</taxon>
        <taxon>Bacilli</taxon>
        <taxon>Bacillales</taxon>
        <taxon>Paenibacillaceae</taxon>
        <taxon>Ferviditalea</taxon>
    </lineage>
</organism>
<sequence>MIRVSNALFGENSIHNMNWQLTDTEQETVRLMSSSSITYWFRTPYELRFELLLRLHTILAAKALNASNASFSTFANSRCNPAYWHRTDNGGFQLRTDVKSSGGIRDIFINGQEYGFECATAVVIVFYKAVLDCIDENRFDDLFANLYLHDWHFDRDLHLGVTRHADKLPGDVYYFENPDVDPKKMHWQGENTVFLGKGLFYGHGIGIRSADGIMEVLNRNRIPNATQPARMLDQATRPDFRYLSQFAKPHQDLNRISFPQYGPVSPFPTSRYLIAAIGSDLYIA</sequence>
<evidence type="ECO:0000313" key="4">
    <source>
        <dbReference type="Proteomes" id="UP001310386"/>
    </source>
</evidence>
<comment type="caution">
    <text evidence="3">The sequence shown here is derived from an EMBL/GenBank/DDBJ whole genome shotgun (WGS) entry which is preliminary data.</text>
</comment>
<keyword evidence="3" id="KW-0012">Acyltransferase</keyword>
<reference evidence="3" key="1">
    <citation type="submission" date="2023-12" db="EMBL/GenBank/DDBJ databases">
        <title>Fervidustalea candida gen. nov., sp. nov., a novel member of the family Paenibacillaceae isolated from a geothermal area.</title>
        <authorList>
            <person name="Li W.-J."/>
            <person name="Jiao J.-Y."/>
            <person name="Chen Y."/>
        </authorList>
    </citation>
    <scope>NUCLEOTIDE SEQUENCE</scope>
    <source>
        <strain evidence="3">SYSU GA230002</strain>
    </source>
</reference>
<dbReference type="EC" id="2.3.2.13" evidence="3"/>
<name>A0ABU5ZED9_9BACL</name>
<dbReference type="RefSeq" id="WP_371752986.1">
    <property type="nucleotide sequence ID" value="NZ_JAYJLD010000004.1"/>
</dbReference>
<gene>
    <name evidence="3" type="ORF">VF724_04275</name>
</gene>
<proteinExistence type="inferred from homology"/>
<keyword evidence="2" id="KW-0749">Sporulation</keyword>
<dbReference type="InterPro" id="IPR020916">
    <property type="entry name" value="Gln_gamma-glutamylTfrase_bac"/>
</dbReference>
<keyword evidence="4" id="KW-1185">Reference proteome</keyword>
<evidence type="ECO:0000256" key="2">
    <source>
        <dbReference type="ARBA" id="ARBA00022969"/>
    </source>
</evidence>
<keyword evidence="1 3" id="KW-0808">Transferase</keyword>
<dbReference type="Proteomes" id="UP001310386">
    <property type="component" value="Unassembled WGS sequence"/>
</dbReference>
<evidence type="ECO:0000256" key="1">
    <source>
        <dbReference type="ARBA" id="ARBA00022679"/>
    </source>
</evidence>